<keyword evidence="1" id="KW-0732">Signal</keyword>
<evidence type="ECO:0008006" key="4">
    <source>
        <dbReference type="Google" id="ProtNLM"/>
    </source>
</evidence>
<keyword evidence="3" id="KW-1185">Reference proteome</keyword>
<organism evidence="2 3">
    <name type="scientific">Almyronema epifaneia S1</name>
    <dbReference type="NCBI Taxonomy" id="2991925"/>
    <lineage>
        <taxon>Bacteria</taxon>
        <taxon>Bacillati</taxon>
        <taxon>Cyanobacteriota</taxon>
        <taxon>Cyanophyceae</taxon>
        <taxon>Nodosilineales</taxon>
        <taxon>Nodosilineaceae</taxon>
        <taxon>Almyronema</taxon>
        <taxon>Almyronema epifaneia</taxon>
    </lineage>
</organism>
<proteinExistence type="predicted"/>
<protein>
    <recommendedName>
        <fullName evidence="4">PEP-CTERM sorting domain-containing protein</fullName>
    </recommendedName>
</protein>
<dbReference type="RefSeq" id="WP_377964771.1">
    <property type="nucleotide sequence ID" value="NZ_JBHZOL010000071.1"/>
</dbReference>
<feature type="signal peptide" evidence="1">
    <location>
        <begin position="1"/>
        <end position="29"/>
    </location>
</feature>
<dbReference type="Proteomes" id="UP001600165">
    <property type="component" value="Unassembled WGS sequence"/>
</dbReference>
<sequence length="673" mass="71977">MQCLPPTKFLTVFTAAAVLVTATYPIANAAKVEAATLDIGHNFTSSTLFIDSNLIPPSPSGSVGSKHVIEFINGGYKVYEKSTGALVESSTLDQFWLEAGVNFQGFTFDPRVVYDPFSQRWLAAAVDNPNANNQFLLAVSNSADPLSGWTGFAIDSDSSDQRWADFPTLGFDKSGVYLTANMFPQPGKNAASLETHILAIPKADLLGMNPTVAQATLFESNLIAQTGFSLQPSINLDNANAAVLLSSLNAQQLKPTRIENVATQPTLETTEPAIALDPFAPIFSADQPGPKQDLEIGGDRLSTHTVTQNGAVWGVQTVEQAGRAALRWFQIDAATGQLLQEGLIADPENDFYYGSIAVNDYEDVVIGFNASGPNQFVSAYAITGQTAGNATTFSDPLLLKAGVSDYEVTFGAGRNRWGDYSATTLDPADQLTFWTFQEYVSAEDRWSTQITELKLRPDFDPTQLVNAGFEAGLAGWLSRGNVQPVTAAIGADPVAGQFQAALATSGEVLGDDSLEAFLQLPPDSLGAIENTVGSAIRQSFFAQAGDILTLNWQLLTQGLALDPSTSAFVSISRLSQTFEVIETQLFNLLTDPDRLTGSQTFSFVVPTTGTYSLGIGLITADATETTQLLIDNVSLKPQPPTEVPEGGMGWGLALVGLGLGKKRLWRLLRLDRA</sequence>
<name>A0ABW6IEW3_9CYAN</name>
<feature type="chain" id="PRO_5045419869" description="PEP-CTERM sorting domain-containing protein" evidence="1">
    <location>
        <begin position="30"/>
        <end position="673"/>
    </location>
</feature>
<evidence type="ECO:0000256" key="1">
    <source>
        <dbReference type="SAM" id="SignalP"/>
    </source>
</evidence>
<evidence type="ECO:0000313" key="2">
    <source>
        <dbReference type="EMBL" id="MFE4106733.1"/>
    </source>
</evidence>
<reference evidence="2 3" key="1">
    <citation type="submission" date="2024-10" db="EMBL/GenBank/DDBJ databases">
        <authorList>
            <person name="Ratan Roy A."/>
            <person name="Morales Sandoval P.H."/>
            <person name="De Los Santos Villalobos S."/>
            <person name="Chakraborty S."/>
            <person name="Mukherjee J."/>
        </authorList>
    </citation>
    <scope>NUCLEOTIDE SEQUENCE [LARGE SCALE GENOMIC DNA]</scope>
    <source>
        <strain evidence="2 3">S1</strain>
    </source>
</reference>
<evidence type="ECO:0000313" key="3">
    <source>
        <dbReference type="Proteomes" id="UP001600165"/>
    </source>
</evidence>
<gene>
    <name evidence="2" type="ORF">ACFVKH_10630</name>
</gene>
<comment type="caution">
    <text evidence="2">The sequence shown here is derived from an EMBL/GenBank/DDBJ whole genome shotgun (WGS) entry which is preliminary data.</text>
</comment>
<accession>A0ABW6IEW3</accession>
<dbReference type="EMBL" id="JBHZOL010000071">
    <property type="protein sequence ID" value="MFE4106733.1"/>
    <property type="molecule type" value="Genomic_DNA"/>
</dbReference>